<evidence type="ECO:0000313" key="1">
    <source>
        <dbReference type="EMBL" id="KAF2830215.1"/>
    </source>
</evidence>
<dbReference type="AlphaFoldDB" id="A0A6A7AC95"/>
<evidence type="ECO:0000313" key="2">
    <source>
        <dbReference type="Proteomes" id="UP000799424"/>
    </source>
</evidence>
<name>A0A6A7AC95_9PLEO</name>
<reference evidence="1" key="1">
    <citation type="journal article" date="2020" name="Stud. Mycol.">
        <title>101 Dothideomycetes genomes: a test case for predicting lifestyles and emergence of pathogens.</title>
        <authorList>
            <person name="Haridas S."/>
            <person name="Albert R."/>
            <person name="Binder M."/>
            <person name="Bloem J."/>
            <person name="Labutti K."/>
            <person name="Salamov A."/>
            <person name="Andreopoulos B."/>
            <person name="Baker S."/>
            <person name="Barry K."/>
            <person name="Bills G."/>
            <person name="Bluhm B."/>
            <person name="Cannon C."/>
            <person name="Castanera R."/>
            <person name="Culley D."/>
            <person name="Daum C."/>
            <person name="Ezra D."/>
            <person name="Gonzalez J."/>
            <person name="Henrissat B."/>
            <person name="Kuo A."/>
            <person name="Liang C."/>
            <person name="Lipzen A."/>
            <person name="Lutzoni F."/>
            <person name="Magnuson J."/>
            <person name="Mondo S."/>
            <person name="Nolan M."/>
            <person name="Ohm R."/>
            <person name="Pangilinan J."/>
            <person name="Park H.-J."/>
            <person name="Ramirez L."/>
            <person name="Alfaro M."/>
            <person name="Sun H."/>
            <person name="Tritt A."/>
            <person name="Yoshinaga Y."/>
            <person name="Zwiers L.-H."/>
            <person name="Turgeon B."/>
            <person name="Goodwin S."/>
            <person name="Spatafora J."/>
            <person name="Crous P."/>
            <person name="Grigoriev I."/>
        </authorList>
    </citation>
    <scope>NUCLEOTIDE SEQUENCE</scope>
    <source>
        <strain evidence="1">CBS 113818</strain>
    </source>
</reference>
<protein>
    <submittedName>
        <fullName evidence="1">Uncharacterized protein</fullName>
    </submittedName>
</protein>
<proteinExistence type="predicted"/>
<sequence>MNYSFTEYFMDENCKILEKSMGKNALKKNKERRKSLKFTSPHASQVEDCKQKKDMRIRYGSPPKFCLKTASIEDDLDLPSPPGLPKLMLPEPLDLSSEDEADWSAMLIERRKILGKSIATNCSTPVLPITPPKLVSPTLATAAFHEWQVGNSKYPLTPPASPPSSSTSLIKPQMQYTKQSQSYNTPPTTPTKFVRQHYQALSISKIPVPCAPTTPIKTAGAWHRRQVSANETYKLPAEVSDLEKAWGNMRIQGFGDDNW</sequence>
<accession>A0A6A7AC95</accession>
<dbReference type="Proteomes" id="UP000799424">
    <property type="component" value="Unassembled WGS sequence"/>
</dbReference>
<keyword evidence="2" id="KW-1185">Reference proteome</keyword>
<gene>
    <name evidence="1" type="ORF">CC86DRAFT_379659</name>
</gene>
<dbReference type="EMBL" id="MU006220">
    <property type="protein sequence ID" value="KAF2830215.1"/>
    <property type="molecule type" value="Genomic_DNA"/>
</dbReference>
<organism evidence="1 2">
    <name type="scientific">Ophiobolus disseminans</name>
    <dbReference type="NCBI Taxonomy" id="1469910"/>
    <lineage>
        <taxon>Eukaryota</taxon>
        <taxon>Fungi</taxon>
        <taxon>Dikarya</taxon>
        <taxon>Ascomycota</taxon>
        <taxon>Pezizomycotina</taxon>
        <taxon>Dothideomycetes</taxon>
        <taxon>Pleosporomycetidae</taxon>
        <taxon>Pleosporales</taxon>
        <taxon>Pleosporineae</taxon>
        <taxon>Phaeosphaeriaceae</taxon>
        <taxon>Ophiobolus</taxon>
    </lineage>
</organism>